<dbReference type="InterPro" id="IPR014756">
    <property type="entry name" value="Ig_E-set"/>
</dbReference>
<keyword evidence="1" id="KW-1133">Transmembrane helix</keyword>
<organism evidence="2">
    <name type="scientific">Xenopus tropicalis</name>
    <name type="common">Western clawed frog</name>
    <name type="synonym">Silurana tropicalis</name>
    <dbReference type="NCBI Taxonomy" id="8364"/>
    <lineage>
        <taxon>Eukaryota</taxon>
        <taxon>Metazoa</taxon>
        <taxon>Chordata</taxon>
        <taxon>Craniata</taxon>
        <taxon>Vertebrata</taxon>
        <taxon>Euteleostomi</taxon>
        <taxon>Amphibia</taxon>
        <taxon>Batrachia</taxon>
        <taxon>Anura</taxon>
        <taxon>Pipoidea</taxon>
        <taxon>Pipidae</taxon>
        <taxon>Xenopodinae</taxon>
        <taxon>Xenopus</taxon>
        <taxon>Silurana</taxon>
    </lineage>
</organism>
<protein>
    <submittedName>
        <fullName evidence="2">Uncharacterized protein</fullName>
    </submittedName>
</protein>
<accession>A0A1B8XWP0</accession>
<sequence length="238" mass="27523">MALYKLKRGGAFVGTLTVFFCLSFWYYSIPHKTMKIPTENPPKTSEIQRKVDGILSQIENMITKVTLLHKDNTTCAEKSKATIVNPKNSYCVGDNLVVQIDMFDYLGNRKKYGGDYLRARIFTKVLNAGASGRIEDFHNGTYHVHFTLYWEGKIDLSILLIHPNYSGKFTNQNKQTEAKCGFDLNKSEELCEYNDHRDEEYFYCMKPPNFECDMLTEMKSWITGRSKLTEHEASLFDK</sequence>
<dbReference type="PANTHER" id="PTHR16165">
    <property type="entry name" value="NXPE FAMILY MEMBER"/>
    <property type="match status" value="1"/>
</dbReference>
<proteinExistence type="predicted"/>
<dbReference type="Gene3D" id="2.60.40.10">
    <property type="entry name" value="Immunoglobulins"/>
    <property type="match status" value="1"/>
</dbReference>
<dbReference type="PANTHER" id="PTHR16165:SF32">
    <property type="entry name" value="NEUREXOPHILIN AND PC-ESTERASE DOMAIN FAMILY MEMBER 2"/>
    <property type="match status" value="1"/>
</dbReference>
<dbReference type="InterPro" id="IPR026845">
    <property type="entry name" value="NXPH/NXPE"/>
</dbReference>
<name>A0A1B8XWP0_XENTR</name>
<evidence type="ECO:0000256" key="1">
    <source>
        <dbReference type="SAM" id="Phobius"/>
    </source>
</evidence>
<dbReference type="InterPro" id="IPR013783">
    <property type="entry name" value="Ig-like_fold"/>
</dbReference>
<reference evidence="2" key="2">
    <citation type="journal article" date="2010" name="Science">
        <title>The genome of the Western clawed frog Xenopus tropicalis.</title>
        <authorList>
            <person name="Hellsten U."/>
            <person name="Harland R.M."/>
            <person name="Gilchrist M.J."/>
            <person name="Hendrix D."/>
            <person name="Jurka J."/>
            <person name="Kapitonov V."/>
            <person name="Ovcharenko I."/>
            <person name="Putnam N.H."/>
            <person name="Shu S."/>
            <person name="Taher L."/>
            <person name="Blitz I.L."/>
            <person name="Blumberg B."/>
            <person name="Dichmann D.S."/>
            <person name="Dubchak I."/>
            <person name="Amaya E."/>
            <person name="Detter J.C."/>
            <person name="Fletcher R."/>
            <person name="Gerhard D.S."/>
            <person name="Goodstein D."/>
            <person name="Graves T."/>
            <person name="Grigoriev I.V."/>
            <person name="Grimwood J."/>
            <person name="Kawashima T."/>
            <person name="Lindquist E."/>
            <person name="Lucas S.M."/>
            <person name="Mead P.E."/>
            <person name="Mitros T."/>
            <person name="Ogino H."/>
            <person name="Ohta Y."/>
            <person name="Poliakov A.V."/>
            <person name="Pollet N."/>
            <person name="Robert J."/>
            <person name="Salamov A."/>
            <person name="Sater A.K."/>
            <person name="Schmutz J."/>
            <person name="Terry A."/>
            <person name="Vize P.D."/>
            <person name="Warren W.C."/>
            <person name="Wells D."/>
            <person name="Wills A."/>
            <person name="Wilson R.K."/>
            <person name="Zimmerman L.B."/>
            <person name="Zorn A.M."/>
            <person name="Grainger R."/>
            <person name="Grammer T."/>
            <person name="Khokha M.K."/>
            <person name="Richardson P.M."/>
            <person name="Rokhsar D.S."/>
        </authorList>
    </citation>
    <scope>NUCLEOTIDE SEQUENCE [LARGE SCALE GENOMIC DNA]</scope>
    <source>
        <strain evidence="2">Nigerian</strain>
    </source>
</reference>
<feature type="transmembrane region" description="Helical" evidence="1">
    <location>
        <begin position="9"/>
        <end position="27"/>
    </location>
</feature>
<reference evidence="2" key="3">
    <citation type="submission" date="2016-05" db="EMBL/GenBank/DDBJ databases">
        <title>WGS assembly of Xenopus tropicalis.</title>
        <authorList>
            <person name="Sessions A."/>
            <person name="Jenkins J."/>
            <person name="Mitros T."/>
            <person name="Lyons J.T."/>
            <person name="Dichmann D.S."/>
            <person name="Robert J."/>
            <person name="Harland R.M."/>
            <person name="Rokhsar D.S."/>
        </authorList>
    </citation>
    <scope>NUCLEOTIDE SEQUENCE</scope>
    <source>
        <strain evidence="2">Nigerian</strain>
    </source>
</reference>
<evidence type="ECO:0000313" key="2">
    <source>
        <dbReference type="EMBL" id="OCA15042.1"/>
    </source>
</evidence>
<dbReference type="EMBL" id="KV461000">
    <property type="protein sequence ID" value="OCA15042.1"/>
    <property type="molecule type" value="Genomic_DNA"/>
</dbReference>
<keyword evidence="1" id="KW-0472">Membrane</keyword>
<gene>
    <name evidence="2" type="ORF">XENTR_v90030726mg</name>
</gene>
<dbReference type="AlphaFoldDB" id="A0A1B8XWP0"/>
<dbReference type="Pfam" id="PF06312">
    <property type="entry name" value="Neurexophilin"/>
    <property type="match status" value="1"/>
</dbReference>
<reference evidence="2" key="1">
    <citation type="submission" date="2009-11" db="EMBL/GenBank/DDBJ databases">
        <authorList>
            <consortium name="US DOE Joint Genome Institute (JGI-PGF)"/>
            <person name="Ottilar R."/>
            <person name="Schmutz J."/>
            <person name="Salamov A."/>
            <person name="Cheng J.F."/>
            <person name="Lucas S."/>
            <person name="Pitluck S."/>
            <person name="Gundlach H."/>
            <person name="Guo Y."/>
            <person name="Haberer G."/>
            <person name="Nasrallah J."/>
            <person name="Mayer K.F.X."/>
            <person name="van de Peer Y."/>
            <person name="Weigel D."/>
            <person name="Grigoriev I.V."/>
        </authorList>
    </citation>
    <scope>NUCLEOTIDE SEQUENCE</scope>
    <source>
        <strain evidence="2">Nigerian</strain>
    </source>
</reference>
<keyword evidence="1" id="KW-0812">Transmembrane</keyword>
<dbReference type="SUPFAM" id="SSF81296">
    <property type="entry name" value="E set domains"/>
    <property type="match status" value="1"/>
</dbReference>